<protein>
    <submittedName>
        <fullName evidence="1">Protein HIR1</fullName>
    </submittedName>
</protein>
<evidence type="ECO:0000313" key="1">
    <source>
        <dbReference type="EMBL" id="KAK3922642.1"/>
    </source>
</evidence>
<evidence type="ECO:0000313" key="2">
    <source>
        <dbReference type="Proteomes" id="UP001219518"/>
    </source>
</evidence>
<dbReference type="AlphaFoldDB" id="A0AAE1LLP7"/>
<reference evidence="1" key="2">
    <citation type="journal article" date="2023" name="BMC Genomics">
        <title>Pest status, molecular evolution, and epigenetic factors derived from the genome assembly of Frankliniella fusca, a thysanopteran phytovirus vector.</title>
        <authorList>
            <person name="Catto M.A."/>
            <person name="Labadie P.E."/>
            <person name="Jacobson A.L."/>
            <person name="Kennedy G.G."/>
            <person name="Srinivasan R."/>
            <person name="Hunt B.G."/>
        </authorList>
    </citation>
    <scope>NUCLEOTIDE SEQUENCE</scope>
    <source>
        <strain evidence="1">PL_HMW_Pooled</strain>
    </source>
</reference>
<dbReference type="EMBL" id="JAHWGI010001107">
    <property type="protein sequence ID" value="KAK3922642.1"/>
    <property type="molecule type" value="Genomic_DNA"/>
</dbReference>
<accession>A0AAE1LLP7</accession>
<comment type="caution">
    <text evidence="1">The sequence shown here is derived from an EMBL/GenBank/DDBJ whole genome shotgun (WGS) entry which is preliminary data.</text>
</comment>
<sequence length="179" mass="20711">MKVCVSENNSVMVEYYPMHNHVCRPEDYVHHPLPDKMSRFINKKLAENIPPTAVYEMTKELYLPKKNTPNVNEVKANILTKKRVLERGRRRRMARRLHNDDAKAVYLMVTQMLDGEDASSVLIYKPYGSKVVHGPPEIDQLPNSSDLFMFAMQTERQSDLMKNHCGKIIIVDETHGTNQ</sequence>
<gene>
    <name evidence="1" type="ORF">KUF71_001438</name>
</gene>
<reference evidence="1" key="1">
    <citation type="submission" date="2021-07" db="EMBL/GenBank/DDBJ databases">
        <authorList>
            <person name="Catto M.A."/>
            <person name="Jacobson A."/>
            <person name="Kennedy G."/>
            <person name="Labadie P."/>
            <person name="Hunt B.G."/>
            <person name="Srinivasan R."/>
        </authorList>
    </citation>
    <scope>NUCLEOTIDE SEQUENCE</scope>
    <source>
        <strain evidence="1">PL_HMW_Pooled</strain>
        <tissue evidence="1">Head</tissue>
    </source>
</reference>
<dbReference type="Proteomes" id="UP001219518">
    <property type="component" value="Unassembled WGS sequence"/>
</dbReference>
<name>A0AAE1LLP7_9NEOP</name>
<proteinExistence type="predicted"/>
<organism evidence="1 2">
    <name type="scientific">Frankliniella fusca</name>
    <dbReference type="NCBI Taxonomy" id="407009"/>
    <lineage>
        <taxon>Eukaryota</taxon>
        <taxon>Metazoa</taxon>
        <taxon>Ecdysozoa</taxon>
        <taxon>Arthropoda</taxon>
        <taxon>Hexapoda</taxon>
        <taxon>Insecta</taxon>
        <taxon>Pterygota</taxon>
        <taxon>Neoptera</taxon>
        <taxon>Paraneoptera</taxon>
        <taxon>Thysanoptera</taxon>
        <taxon>Terebrantia</taxon>
        <taxon>Thripoidea</taxon>
        <taxon>Thripidae</taxon>
        <taxon>Frankliniella</taxon>
    </lineage>
</organism>
<keyword evidence="2" id="KW-1185">Reference proteome</keyword>